<gene>
    <name evidence="11" type="ORF">M3P09_05905</name>
</gene>
<keyword evidence="4" id="KW-0808">Transferase</keyword>
<comment type="caution">
    <text evidence="11">The sequence shown here is derived from an EMBL/GenBank/DDBJ whole genome shotgun (WGS) entry which is preliminary data.</text>
</comment>
<accession>A0ABT0QDF1</accession>
<evidence type="ECO:0000256" key="1">
    <source>
        <dbReference type="ARBA" id="ARBA00000085"/>
    </source>
</evidence>
<keyword evidence="5" id="KW-0547">Nucleotide-binding</keyword>
<dbReference type="Gene3D" id="1.25.40.10">
    <property type="entry name" value="Tetratricopeptide repeat domain"/>
    <property type="match status" value="2"/>
</dbReference>
<evidence type="ECO:0000256" key="4">
    <source>
        <dbReference type="ARBA" id="ARBA00022679"/>
    </source>
</evidence>
<protein>
    <recommendedName>
        <fullName evidence="2">histidine kinase</fullName>
        <ecNumber evidence="2">2.7.13.3</ecNumber>
    </recommendedName>
</protein>
<keyword evidence="12" id="KW-1185">Reference proteome</keyword>
<comment type="catalytic activity">
    <reaction evidence="1">
        <text>ATP + protein L-histidine = ADP + protein N-phospho-L-histidine.</text>
        <dbReference type="EC" id="2.7.13.3"/>
    </reaction>
</comment>
<evidence type="ECO:0000256" key="3">
    <source>
        <dbReference type="ARBA" id="ARBA00022553"/>
    </source>
</evidence>
<keyword evidence="9" id="KW-1133">Transmembrane helix</keyword>
<dbReference type="InterPro" id="IPR003594">
    <property type="entry name" value="HATPase_dom"/>
</dbReference>
<dbReference type="InterPro" id="IPR050482">
    <property type="entry name" value="Sensor_HK_TwoCompSys"/>
</dbReference>
<name>A0ABT0QDF1_9FLAO</name>
<keyword evidence="3" id="KW-0597">Phosphoprotein</keyword>
<dbReference type="SUPFAM" id="SSF48452">
    <property type="entry name" value="TPR-like"/>
    <property type="match status" value="2"/>
</dbReference>
<dbReference type="InterPro" id="IPR011990">
    <property type="entry name" value="TPR-like_helical_dom_sf"/>
</dbReference>
<dbReference type="PROSITE" id="PS50109">
    <property type="entry name" value="HIS_KIN"/>
    <property type="match status" value="1"/>
</dbReference>
<evidence type="ECO:0000259" key="10">
    <source>
        <dbReference type="PROSITE" id="PS50109"/>
    </source>
</evidence>
<keyword evidence="7" id="KW-0067">ATP-binding</keyword>
<dbReference type="Pfam" id="PF02518">
    <property type="entry name" value="HATPase_c"/>
    <property type="match status" value="1"/>
</dbReference>
<keyword evidence="6 11" id="KW-0418">Kinase</keyword>
<evidence type="ECO:0000256" key="5">
    <source>
        <dbReference type="ARBA" id="ARBA00022741"/>
    </source>
</evidence>
<evidence type="ECO:0000256" key="2">
    <source>
        <dbReference type="ARBA" id="ARBA00012438"/>
    </source>
</evidence>
<dbReference type="SUPFAM" id="SSF55874">
    <property type="entry name" value="ATPase domain of HSP90 chaperone/DNA topoisomerase II/histidine kinase"/>
    <property type="match status" value="1"/>
</dbReference>
<reference evidence="11" key="1">
    <citation type="submission" date="2022-05" db="EMBL/GenBank/DDBJ databases">
        <authorList>
            <person name="Park J.-S."/>
        </authorList>
    </citation>
    <scope>NUCLEOTIDE SEQUENCE</scope>
    <source>
        <strain evidence="11">2012CJ34-3</strain>
    </source>
</reference>
<dbReference type="Pfam" id="PF07730">
    <property type="entry name" value="HisKA_3"/>
    <property type="match status" value="1"/>
</dbReference>
<evidence type="ECO:0000313" key="11">
    <source>
        <dbReference type="EMBL" id="MCL6294518.1"/>
    </source>
</evidence>
<sequence length="682" mass="77654">MNKIAHLSILFITSMYLLIPTLTYSQEALTNQVKELKIKISELEGGSKLKLMDSLSRLINYTNNPKLKADSIIRATIEYAYKMDSLEIAVARTSSLIFYYANRVNKPKEGINVFNDFKKKKLNISDNDILARLYTNAGDAYFFSGTIKESIPIYDEAEAYALKDNDSILYAEARTYKASAFVDMGDYATGSQLLSETAKIFTILKDTTRLIGARNTLAVVYSKMGFYEEAKKERTEVIQISKSQRDYRALIPNLFNAAIDANKNGDQVLRLKYLNESYYYNTPDESTTPRTKLSSIISYALLSAYSENDSLVKAQQFFNKIQNKFSNNKPVPFEYAYRSSLADYFIAVGNYKNALTNAQMALDIHLSTNNTEGIYESYDKLTEIYSGLNDFEKAFTYTSKYNRFKDSINSIQKSRALSYYQTLYETEKRDFKIADQASQIALLDAENKINRQWMLFGGAGLLLGFLIIYLIRSRRFIASKQELQEKFSQDLLNEQEKERSRLARDLHDSVGQKLMLLSKTTQKLGDENAEKLATNTLEEVRSISRGLHPSNLERLGLTEAINALIYDINANTDLFFTDEIDNIDNALSKESELHLYRIIQETLNNIIKHSEAKAVKMKIQKTANDIQVMISDNGKGFDLESKYKNMSLGLKTLFERAKILGAKMNLDSVVNQGTKVTLTITH</sequence>
<dbReference type="CDD" id="cd16917">
    <property type="entry name" value="HATPase_UhpB-NarQ-NarX-like"/>
    <property type="match status" value="1"/>
</dbReference>
<feature type="transmembrane region" description="Helical" evidence="9">
    <location>
        <begin position="453"/>
        <end position="471"/>
    </location>
</feature>
<keyword evidence="8" id="KW-0902">Two-component regulatory system</keyword>
<dbReference type="PANTHER" id="PTHR24421">
    <property type="entry name" value="NITRATE/NITRITE SENSOR PROTEIN NARX-RELATED"/>
    <property type="match status" value="1"/>
</dbReference>
<dbReference type="PANTHER" id="PTHR24421:SF10">
    <property type="entry name" value="NITRATE_NITRITE SENSOR PROTEIN NARQ"/>
    <property type="match status" value="1"/>
</dbReference>
<dbReference type="Gene3D" id="1.20.5.1930">
    <property type="match status" value="1"/>
</dbReference>
<evidence type="ECO:0000256" key="7">
    <source>
        <dbReference type="ARBA" id="ARBA00022840"/>
    </source>
</evidence>
<dbReference type="RefSeq" id="WP_249972393.1">
    <property type="nucleotide sequence ID" value="NZ_JAMFLZ010000002.1"/>
</dbReference>
<dbReference type="EMBL" id="JAMFLZ010000002">
    <property type="protein sequence ID" value="MCL6294518.1"/>
    <property type="molecule type" value="Genomic_DNA"/>
</dbReference>
<keyword evidence="9" id="KW-0472">Membrane</keyword>
<dbReference type="Gene3D" id="3.30.565.10">
    <property type="entry name" value="Histidine kinase-like ATPase, C-terminal domain"/>
    <property type="match status" value="1"/>
</dbReference>
<evidence type="ECO:0000313" key="12">
    <source>
        <dbReference type="Proteomes" id="UP001165381"/>
    </source>
</evidence>
<feature type="domain" description="Histidine kinase" evidence="10">
    <location>
        <begin position="505"/>
        <end position="682"/>
    </location>
</feature>
<dbReference type="InterPro" id="IPR011712">
    <property type="entry name" value="Sig_transdc_His_kin_sub3_dim/P"/>
</dbReference>
<dbReference type="InterPro" id="IPR036890">
    <property type="entry name" value="HATPase_C_sf"/>
</dbReference>
<evidence type="ECO:0000256" key="8">
    <source>
        <dbReference type="ARBA" id="ARBA00023012"/>
    </source>
</evidence>
<evidence type="ECO:0000256" key="6">
    <source>
        <dbReference type="ARBA" id="ARBA00022777"/>
    </source>
</evidence>
<dbReference type="InterPro" id="IPR005467">
    <property type="entry name" value="His_kinase_dom"/>
</dbReference>
<keyword evidence="9" id="KW-0812">Transmembrane</keyword>
<dbReference type="GO" id="GO:0016301">
    <property type="term" value="F:kinase activity"/>
    <property type="evidence" value="ECO:0007669"/>
    <property type="project" value="UniProtKB-KW"/>
</dbReference>
<proteinExistence type="predicted"/>
<dbReference type="EC" id="2.7.13.3" evidence="2"/>
<dbReference type="Proteomes" id="UP001165381">
    <property type="component" value="Unassembled WGS sequence"/>
</dbReference>
<organism evidence="11 12">
    <name type="scientific">Jejuia spongiicola</name>
    <dbReference type="NCBI Taxonomy" id="2942207"/>
    <lineage>
        <taxon>Bacteria</taxon>
        <taxon>Pseudomonadati</taxon>
        <taxon>Bacteroidota</taxon>
        <taxon>Flavobacteriia</taxon>
        <taxon>Flavobacteriales</taxon>
        <taxon>Flavobacteriaceae</taxon>
        <taxon>Jejuia</taxon>
    </lineage>
</organism>
<evidence type="ECO:0000256" key="9">
    <source>
        <dbReference type="SAM" id="Phobius"/>
    </source>
</evidence>